<dbReference type="EMBL" id="KV784383">
    <property type="protein sequence ID" value="OEU07825.1"/>
    <property type="molecule type" value="Genomic_DNA"/>
</dbReference>
<reference evidence="4 5" key="1">
    <citation type="submission" date="2016-09" db="EMBL/GenBank/DDBJ databases">
        <title>Extensive genetic diversity and differential bi-allelic expression allows diatom success in the polar Southern Ocean.</title>
        <authorList>
            <consortium name="DOE Joint Genome Institute"/>
            <person name="Mock T."/>
            <person name="Otillar R.P."/>
            <person name="Strauss J."/>
            <person name="Dupont C."/>
            <person name="Frickenhaus S."/>
            <person name="Maumus F."/>
            <person name="Mcmullan M."/>
            <person name="Sanges R."/>
            <person name="Schmutz J."/>
            <person name="Toseland A."/>
            <person name="Valas R."/>
            <person name="Veluchamy A."/>
            <person name="Ward B.J."/>
            <person name="Allen A."/>
            <person name="Barry K."/>
            <person name="Falciatore A."/>
            <person name="Ferrante M."/>
            <person name="Fortunato A.E."/>
            <person name="Gloeckner G."/>
            <person name="Gruber A."/>
            <person name="Hipkin R."/>
            <person name="Janech M."/>
            <person name="Kroth P."/>
            <person name="Leese F."/>
            <person name="Lindquist E."/>
            <person name="Lyon B.R."/>
            <person name="Martin J."/>
            <person name="Mayer C."/>
            <person name="Parker M."/>
            <person name="Quesneville H."/>
            <person name="Raymond J."/>
            <person name="Uhlig C."/>
            <person name="Valentin K.U."/>
            <person name="Worden A.Z."/>
            <person name="Armbrust E.V."/>
            <person name="Bowler C."/>
            <person name="Green B."/>
            <person name="Moulton V."/>
            <person name="Van Oosterhout C."/>
            <person name="Grigoriev I."/>
        </authorList>
    </citation>
    <scope>NUCLEOTIDE SEQUENCE [LARGE SCALE GENOMIC DNA]</scope>
    <source>
        <strain evidence="4 5">CCMP1102</strain>
    </source>
</reference>
<dbReference type="PANTHER" id="PTHR23248:SF9">
    <property type="entry name" value="PHOSPHOLIPID SCRAMBLASE"/>
    <property type="match status" value="1"/>
</dbReference>
<evidence type="ECO:0000256" key="1">
    <source>
        <dbReference type="ARBA" id="ARBA00005350"/>
    </source>
</evidence>
<organism evidence="4 5">
    <name type="scientific">Fragilariopsis cylindrus CCMP1102</name>
    <dbReference type="NCBI Taxonomy" id="635003"/>
    <lineage>
        <taxon>Eukaryota</taxon>
        <taxon>Sar</taxon>
        <taxon>Stramenopiles</taxon>
        <taxon>Ochrophyta</taxon>
        <taxon>Bacillariophyta</taxon>
        <taxon>Bacillariophyceae</taxon>
        <taxon>Bacillariophycidae</taxon>
        <taxon>Bacillariales</taxon>
        <taxon>Bacillariaceae</taxon>
        <taxon>Fragilariopsis</taxon>
    </lineage>
</organism>
<evidence type="ECO:0000256" key="2">
    <source>
        <dbReference type="RuleBase" id="RU363116"/>
    </source>
</evidence>
<dbReference type="InterPro" id="IPR005552">
    <property type="entry name" value="Scramblase"/>
</dbReference>
<dbReference type="GO" id="GO:0017128">
    <property type="term" value="F:phospholipid scramblase activity"/>
    <property type="evidence" value="ECO:0007669"/>
    <property type="project" value="InterPro"/>
</dbReference>
<evidence type="ECO:0000256" key="3">
    <source>
        <dbReference type="SAM" id="MobiDB-lite"/>
    </source>
</evidence>
<name>A0A1E7EPN1_9STRA</name>
<dbReference type="AlphaFoldDB" id="A0A1E7EPN1"/>
<protein>
    <recommendedName>
        <fullName evidence="2">Phospholipid scramblase</fullName>
    </recommendedName>
</protein>
<accession>A0A1E7EPN1</accession>
<dbReference type="PANTHER" id="PTHR23248">
    <property type="entry name" value="PHOSPHOLIPID SCRAMBLASE-RELATED"/>
    <property type="match status" value="1"/>
</dbReference>
<dbReference type="Proteomes" id="UP000095751">
    <property type="component" value="Unassembled WGS sequence"/>
</dbReference>
<proteinExistence type="inferred from homology"/>
<evidence type="ECO:0000313" key="4">
    <source>
        <dbReference type="EMBL" id="OEU07825.1"/>
    </source>
</evidence>
<dbReference type="GO" id="GO:0005886">
    <property type="term" value="C:plasma membrane"/>
    <property type="evidence" value="ECO:0007669"/>
    <property type="project" value="TreeGrafter"/>
</dbReference>
<evidence type="ECO:0000313" key="5">
    <source>
        <dbReference type="Proteomes" id="UP000095751"/>
    </source>
</evidence>
<keyword evidence="5" id="KW-1185">Reference proteome</keyword>
<dbReference type="OrthoDB" id="191150at2759"/>
<gene>
    <name evidence="4" type="ORF">FRACYDRAFT_250447</name>
</gene>
<comment type="similarity">
    <text evidence="1 2">Belongs to the phospholipid scramblase family.</text>
</comment>
<dbReference type="InParanoid" id="A0A1E7EPN1"/>
<dbReference type="Pfam" id="PF03803">
    <property type="entry name" value="Scramblase"/>
    <property type="match status" value="2"/>
</dbReference>
<sequence>MDKKDESTDTSGVAQAEPVSTATLLDPRTVEVLSRMDSFFIQQRIRMVEAVSGGCIEQQNVYDVFDHETKKRIMIIKEESDGCSRCCCSPDHSIFVRFYHVGSDAPELQPGQTVDWSYEPSGDPFMTFEREGCDCCCKGLCPIGTLHAGDLTGRPGEAHGKRERAKLIGETIQPVGGGGFKPIMQLMDRADPNETTGRSELFAATRGPCLFGGCSKLCFSSEFGQAVASDQDFGNVSKMHQLNFGNFASITKLKPKTMAQGAREMFTDSDLYDVQFKNPSITPQQKANILGQMVHLDYMFFERDGDMCYFDGDGNFHLVFFNCFIYGCIH</sequence>
<dbReference type="KEGG" id="fcy:FRACYDRAFT_250447"/>
<feature type="region of interest" description="Disordered" evidence="3">
    <location>
        <begin position="1"/>
        <end position="20"/>
    </location>
</feature>
<feature type="compositionally biased region" description="Polar residues" evidence="3">
    <location>
        <begin position="9"/>
        <end position="20"/>
    </location>
</feature>